<dbReference type="InterPro" id="IPR014001">
    <property type="entry name" value="Helicase_ATP-bd"/>
</dbReference>
<evidence type="ECO:0000256" key="3">
    <source>
        <dbReference type="SAM" id="MobiDB-lite"/>
    </source>
</evidence>
<feature type="region of interest" description="Disordered" evidence="3">
    <location>
        <begin position="92"/>
        <end position="111"/>
    </location>
</feature>
<dbReference type="Gene3D" id="3.40.50.300">
    <property type="entry name" value="P-loop containing nucleotide triphosphate hydrolases"/>
    <property type="match status" value="2"/>
</dbReference>
<dbReference type="SMART" id="SM00487">
    <property type="entry name" value="DEXDc"/>
    <property type="match status" value="1"/>
</dbReference>
<evidence type="ECO:0000256" key="2">
    <source>
        <dbReference type="ARBA" id="ARBA00022840"/>
    </source>
</evidence>
<dbReference type="Proteomes" id="UP001442841">
    <property type="component" value="Chromosome"/>
</dbReference>
<name>A0ABZ3FJ04_9ACTN</name>
<dbReference type="EMBL" id="CP154795">
    <property type="protein sequence ID" value="XAN05981.1"/>
    <property type="molecule type" value="Genomic_DNA"/>
</dbReference>
<dbReference type="PROSITE" id="PS51192">
    <property type="entry name" value="HELICASE_ATP_BIND_1"/>
    <property type="match status" value="1"/>
</dbReference>
<keyword evidence="7" id="KW-1185">Reference proteome</keyword>
<dbReference type="Pfam" id="PF00270">
    <property type="entry name" value="DEAD"/>
    <property type="match status" value="1"/>
</dbReference>
<protein>
    <submittedName>
        <fullName evidence="6">DEAD/DEAH box helicase</fullName>
    </submittedName>
</protein>
<organism evidence="6 7">
    <name type="scientific">Ammonicoccus fulvus</name>
    <dbReference type="NCBI Taxonomy" id="3138240"/>
    <lineage>
        <taxon>Bacteria</taxon>
        <taxon>Bacillati</taxon>
        <taxon>Actinomycetota</taxon>
        <taxon>Actinomycetes</taxon>
        <taxon>Propionibacteriales</taxon>
        <taxon>Propionibacteriaceae</taxon>
        <taxon>Ammonicoccus</taxon>
    </lineage>
</organism>
<proteinExistence type="predicted"/>
<feature type="domain" description="Helicase C-terminal" evidence="5">
    <location>
        <begin position="943"/>
        <end position="1124"/>
    </location>
</feature>
<dbReference type="RefSeq" id="WP_425307416.1">
    <property type="nucleotide sequence ID" value="NZ_CP154795.1"/>
</dbReference>
<evidence type="ECO:0000313" key="6">
    <source>
        <dbReference type="EMBL" id="XAN05981.1"/>
    </source>
</evidence>
<dbReference type="InterPro" id="IPR011545">
    <property type="entry name" value="DEAD/DEAH_box_helicase_dom"/>
</dbReference>
<gene>
    <name evidence="6" type="ORF">AADG42_01200</name>
</gene>
<feature type="region of interest" description="Disordered" evidence="3">
    <location>
        <begin position="269"/>
        <end position="289"/>
    </location>
</feature>
<feature type="domain" description="Helicase ATP-binding" evidence="4">
    <location>
        <begin position="95"/>
        <end position="324"/>
    </location>
</feature>
<dbReference type="InterPro" id="IPR027417">
    <property type="entry name" value="P-loop_NTPase"/>
</dbReference>
<dbReference type="InterPro" id="IPR001650">
    <property type="entry name" value="Helicase_C-like"/>
</dbReference>
<dbReference type="SUPFAM" id="SSF52540">
    <property type="entry name" value="P-loop containing nucleoside triphosphate hydrolases"/>
    <property type="match status" value="2"/>
</dbReference>
<evidence type="ECO:0000313" key="7">
    <source>
        <dbReference type="Proteomes" id="UP001442841"/>
    </source>
</evidence>
<evidence type="ECO:0000259" key="4">
    <source>
        <dbReference type="PROSITE" id="PS51192"/>
    </source>
</evidence>
<evidence type="ECO:0000259" key="5">
    <source>
        <dbReference type="PROSITE" id="PS51194"/>
    </source>
</evidence>
<accession>A0ABZ3FJ04</accession>
<dbReference type="PANTHER" id="PTHR47957:SF3">
    <property type="entry name" value="ATP-DEPENDENT HELICASE HRQ1"/>
    <property type="match status" value="1"/>
</dbReference>
<dbReference type="SMART" id="SM00490">
    <property type="entry name" value="HELICc"/>
    <property type="match status" value="1"/>
</dbReference>
<dbReference type="PANTHER" id="PTHR47957">
    <property type="entry name" value="ATP-DEPENDENT HELICASE HRQ1"/>
    <property type="match status" value="1"/>
</dbReference>
<keyword evidence="6" id="KW-0347">Helicase</keyword>
<dbReference type="InterPro" id="IPR018973">
    <property type="entry name" value="MZB"/>
</dbReference>
<dbReference type="Pfam" id="PF09369">
    <property type="entry name" value="MZB"/>
    <property type="match status" value="1"/>
</dbReference>
<sequence>MSALLPSLQAQDLQRALVDYLTTTFALADQPAQVALTDFLHHETDGIFKGPYTRLRLPFAPANEDWRTHLDWFPADFTPYGHQARAYARLSSKGTTGLRQPQPTLVTTGTGSGKTEAFTHPILDHCLRARRLGITGTKALILYPMNALASDQAQRLADAITTDDRLSTLTAAIYTGESTEGRTTVTKDGLITDRAIIRDTPPDILLTNYKMLDQLLLRPEDQNLWRASADSLTYLVLDEFHTYDGAQGTDVAMLIRRLGLALEAHRSEASRRSFLAPQPSGEGDLDPQPSEYPLGNVTPVATSATLGDGADPATMLGFASTVFGTPFPSDSVITETRQTRDEWTAGLTQTHALPTPRILGLPDADDLLRALADHEPEPDDLVRQLIATLYDDVTPADDDHAIALLAHHPMVADLIDAALSAASLETLAEAVFPRPDAGEIATGFVTVLIAALSYLRTKLGRALPSVEVHLWVRELTRIDRLATSAPAYRWSDDGTSTDADTYAFPAVYCRHCGRSGWGVTLEPTGWGLHHDDTGIRRRHAAKEAYFRALIHAPTEAEQGLFDRLRWLDPRTREIRGDAPAPDDEDYLNGLILPVLTHSRDDEDAARNDDCPSCGMKDGIRFLGSAIATLLSVSLSVLFGRDDLAAGDKKALVFTDSVQDAAHRAGFVEARSHTLSLRSAVRDGFTGSVNLEQLADTVLREAGDDPFARYRLLGPDIAERESFAPFWQEPTRTPNWVQLNVRRRLLFDLELEFGLQSRFGRTLEATGSVVVEVEARPALLLRAATAAYNDLSALDGPPDDGTLIAWARGVLERLRGSGAIRHEWLDKFIEEDCTRWRIWGGRPKKQGMPAFPPGRSAPTFPRVGSPLARPERHDVDHVTATKGWYAGWAAKTLGVPRPAGATLSKLLLAQLARAGVLVEMSTRTAVAYAIPPANVLVQPTTLADLEAGRHLLRCDTCHAETNGTATVVDQLNGAPCTHDNCPGRLHRAKGEGNYYRRLYAATDMRRVVAREHSSMLDDETRVGYENAFKSASVDPSAPNVLVATPTLEMGIDIGDLSTVMLASLPRTVASYLQRIGRAGRRTGNSLNLAYLTGRGDTLPRLGDPLSVINGEVRPPATYLSAEEILQRQYLASIVDRRARLSDGRGVSKAPGVLGSADPGTWLGDLIEYADTHVDELLASFLAGFDGLQNTARESLTTWATPQNGPGTSGLAATAYAASGRWQRHREDLQFRIDAIQAELPDLQQRAESPAADQPAQRAYATALAALHGTRKQLADTNSEYWIAALEAHGLLPNYTLLDDRVTLDVAISWIDPEDDGYKQDHTRLDRPSARALHEFAPGSTFYSRGYEIAIDAVDVGRDAADVRTWAWCADCGYAQNLDETPELAACPRCGSPALTDANQRMRVVELQRVSAQLQRDEAHIGDRTDDRRRTQFWVVPAVDVAPEDLTRSWFVEGLGFGARYARRLTIRWVNLGVGGPGPTLQIAGEQTPAPMFRICRGCGVQDRIGRTNRPEEHRPWCPHRAASDEQHVETIALSRTLHTQGVLLPLPWSVVLGDMFAIPSLTAAILLGLRETFGGSPDHIGVLPCPDPVLGGENRKALLLHDTVPGGTGYLADLARPEQVWELLTRAYLLVRDCECADEGRAACHRCLLPFAGMNVDKVSRATAERHLRELLTLGDNDDPQAGMLWRITDDTPPAEDPWSHLEKRFHQEFIAMVDALGGTVVTKSKAQGNELTITLGKSRRHWYLFPQQFLDGARPDFVLECSDQSIPKVTIFTDGRQFHASHAHNRLADDAEKRAILRDKGHVVLAITAADLEDQQTGAVPAPPRWWDDQKSQMVISRAPEASVMLDAARHGPFAFLRTWLLDPQPDAQRATAEALPMLFLVAPDAVDGEQPLSDQVRRHLRGGAASVSSPAPGGLYASTALGIGARLPGNDLARIELCVLLDDGTKALGHPDFAESWRDWLWLSNALNLSQAPLTMGTLGMAPRADLVPPPDQLEVEVDLPAVWRPAYDAASGEDQRTFVRELAARGVRAPDEIDPEVGDIGIIVDYAWTELKVAVMEDPDPEDVADLAAEGWQLVGWDTEAVAQQVPRS</sequence>
<keyword evidence="6" id="KW-0378">Hydrolase</keyword>
<dbReference type="GO" id="GO:0004386">
    <property type="term" value="F:helicase activity"/>
    <property type="evidence" value="ECO:0007669"/>
    <property type="project" value="UniProtKB-KW"/>
</dbReference>
<dbReference type="PROSITE" id="PS51194">
    <property type="entry name" value="HELICASE_CTER"/>
    <property type="match status" value="1"/>
</dbReference>
<keyword evidence="2" id="KW-0067">ATP-binding</keyword>
<keyword evidence="1" id="KW-0547">Nucleotide-binding</keyword>
<reference evidence="6 7" key="1">
    <citation type="submission" date="2024-04" db="EMBL/GenBank/DDBJ databases">
        <title>Isolation of an actinomycete strain from pig manure.</title>
        <authorList>
            <person name="Gong T."/>
            <person name="Yu Z."/>
            <person name="An M."/>
            <person name="Wei C."/>
            <person name="Yang W."/>
            <person name="Liu L."/>
        </authorList>
    </citation>
    <scope>NUCLEOTIDE SEQUENCE [LARGE SCALE GENOMIC DNA]</scope>
    <source>
        <strain evidence="6 7">ZF39</strain>
    </source>
</reference>
<dbReference type="Pfam" id="PF00271">
    <property type="entry name" value="Helicase_C"/>
    <property type="match status" value="1"/>
</dbReference>
<evidence type="ECO:0000256" key="1">
    <source>
        <dbReference type="ARBA" id="ARBA00022741"/>
    </source>
</evidence>
<feature type="compositionally biased region" description="Polar residues" evidence="3">
    <location>
        <begin position="92"/>
        <end position="109"/>
    </location>
</feature>